<evidence type="ECO:0000256" key="1">
    <source>
        <dbReference type="ARBA" id="ARBA00001946"/>
    </source>
</evidence>
<evidence type="ECO:0000259" key="14">
    <source>
        <dbReference type="Pfam" id="PF02880"/>
    </source>
</evidence>
<dbReference type="FunFam" id="3.40.120.10:FF:000002">
    <property type="entry name" value="Phosphoglucosamine mutase"/>
    <property type="match status" value="1"/>
</dbReference>
<dbReference type="GO" id="GO:0004615">
    <property type="term" value="F:phosphomannomutase activity"/>
    <property type="evidence" value="ECO:0007669"/>
    <property type="project" value="TreeGrafter"/>
</dbReference>
<dbReference type="EMBL" id="SUVG01000003">
    <property type="protein sequence ID" value="MBE6421160.1"/>
    <property type="molecule type" value="Genomic_DNA"/>
</dbReference>
<evidence type="ECO:0000256" key="10">
    <source>
        <dbReference type="RuleBase" id="RU004327"/>
    </source>
</evidence>
<comment type="function">
    <text evidence="10">Catalyzes the conversion of glucosamine-6-phosphate to glucosamine-1-phosphate.</text>
</comment>
<evidence type="ECO:0000256" key="2">
    <source>
        <dbReference type="ARBA" id="ARBA00010231"/>
    </source>
</evidence>
<dbReference type="Gene3D" id="3.30.310.50">
    <property type="entry name" value="Alpha-D-phosphohexomutase, C-terminal domain"/>
    <property type="match status" value="1"/>
</dbReference>
<protein>
    <recommendedName>
        <fullName evidence="8 10">Phosphoglucosamine mutase</fullName>
        <ecNumber evidence="7 10">5.4.2.10</ecNumber>
    </recommendedName>
</protein>
<dbReference type="Pfam" id="PF02878">
    <property type="entry name" value="PGM_PMM_I"/>
    <property type="match status" value="1"/>
</dbReference>
<dbReference type="PROSITE" id="PS00710">
    <property type="entry name" value="PGM_PMM"/>
    <property type="match status" value="1"/>
</dbReference>
<dbReference type="AlphaFoldDB" id="A0A928DQK6"/>
<dbReference type="GO" id="GO:0006048">
    <property type="term" value="P:UDP-N-acetylglucosamine biosynthetic process"/>
    <property type="evidence" value="ECO:0007669"/>
    <property type="project" value="TreeGrafter"/>
</dbReference>
<dbReference type="InterPro" id="IPR005846">
    <property type="entry name" value="A-D-PHexomutase_a/b/a-III"/>
</dbReference>
<dbReference type="FunFam" id="3.40.120.10:FF:000001">
    <property type="entry name" value="Phosphoglucosamine mutase"/>
    <property type="match status" value="1"/>
</dbReference>
<organism evidence="15 16">
    <name type="scientific">Candidatus Avelusimicrobium gallicola</name>
    <dbReference type="NCBI Taxonomy" id="2562704"/>
    <lineage>
        <taxon>Bacteria</taxon>
        <taxon>Pseudomonadati</taxon>
        <taxon>Elusimicrobiota</taxon>
        <taxon>Elusimicrobia</taxon>
        <taxon>Elusimicrobiales</taxon>
        <taxon>Elusimicrobiaceae</taxon>
        <taxon>Candidatus Avelusimicrobium</taxon>
    </lineage>
</organism>
<evidence type="ECO:0000256" key="7">
    <source>
        <dbReference type="ARBA" id="ARBA00066330"/>
    </source>
</evidence>
<keyword evidence="4 9" id="KW-0479">Metal-binding</keyword>
<evidence type="ECO:0000313" key="16">
    <source>
        <dbReference type="Proteomes" id="UP000725649"/>
    </source>
</evidence>
<dbReference type="Pfam" id="PF02880">
    <property type="entry name" value="PGM_PMM_III"/>
    <property type="match status" value="1"/>
</dbReference>
<feature type="domain" description="Alpha-D-phosphohexomutase C-terminal" evidence="11">
    <location>
        <begin position="381"/>
        <end position="440"/>
    </location>
</feature>
<dbReference type="InterPro" id="IPR016066">
    <property type="entry name" value="A-D-PHexomutase_CS"/>
</dbReference>
<comment type="caution">
    <text evidence="15">The sequence shown here is derived from an EMBL/GenBank/DDBJ whole genome shotgun (WGS) entry which is preliminary data.</text>
</comment>
<dbReference type="EC" id="5.4.2.10" evidence="7 10"/>
<keyword evidence="5 9" id="KW-0460">Magnesium</keyword>
<evidence type="ECO:0000256" key="8">
    <source>
        <dbReference type="ARBA" id="ARBA00068193"/>
    </source>
</evidence>
<reference evidence="15" key="1">
    <citation type="submission" date="2019-04" db="EMBL/GenBank/DDBJ databases">
        <title>Evolution of Biomass-Degrading Anaerobic Consortia Revealed by Metagenomics.</title>
        <authorList>
            <person name="Peng X."/>
        </authorList>
    </citation>
    <scope>NUCLEOTIDE SEQUENCE</scope>
    <source>
        <strain evidence="15">SIG66</strain>
    </source>
</reference>
<evidence type="ECO:0000259" key="12">
    <source>
        <dbReference type="Pfam" id="PF02878"/>
    </source>
</evidence>
<keyword evidence="6 10" id="KW-0413">Isomerase</keyword>
<dbReference type="PANTHER" id="PTHR42946">
    <property type="entry name" value="PHOSPHOHEXOSE MUTASE"/>
    <property type="match status" value="1"/>
</dbReference>
<comment type="cofactor">
    <cofactor evidence="1">
        <name>Mg(2+)</name>
        <dbReference type="ChEBI" id="CHEBI:18420"/>
    </cofactor>
</comment>
<dbReference type="InterPro" id="IPR005841">
    <property type="entry name" value="Alpha-D-phosphohexomutase_SF"/>
</dbReference>
<keyword evidence="3" id="KW-0597">Phosphoprotein</keyword>
<evidence type="ECO:0000259" key="13">
    <source>
        <dbReference type="Pfam" id="PF02879"/>
    </source>
</evidence>
<dbReference type="GO" id="GO:0005975">
    <property type="term" value="P:carbohydrate metabolic process"/>
    <property type="evidence" value="ECO:0007669"/>
    <property type="project" value="InterPro"/>
</dbReference>
<evidence type="ECO:0000256" key="3">
    <source>
        <dbReference type="ARBA" id="ARBA00022553"/>
    </source>
</evidence>
<dbReference type="SUPFAM" id="SSF55957">
    <property type="entry name" value="Phosphoglucomutase, C-terminal domain"/>
    <property type="match status" value="1"/>
</dbReference>
<accession>A0A928DQK6</accession>
<proteinExistence type="inferred from homology"/>
<dbReference type="SUPFAM" id="SSF53738">
    <property type="entry name" value="Phosphoglucomutase, first 3 domains"/>
    <property type="match status" value="3"/>
</dbReference>
<dbReference type="InterPro" id="IPR005845">
    <property type="entry name" value="A-D-PHexomutase_a/b/a-II"/>
</dbReference>
<comment type="similarity">
    <text evidence="2 9">Belongs to the phosphohexose mutase family.</text>
</comment>
<dbReference type="Pfam" id="PF00408">
    <property type="entry name" value="PGM_PMM_IV"/>
    <property type="match status" value="1"/>
</dbReference>
<dbReference type="Pfam" id="PF02879">
    <property type="entry name" value="PGM_PMM_II"/>
    <property type="match status" value="1"/>
</dbReference>
<dbReference type="NCBIfam" id="TIGR01455">
    <property type="entry name" value="glmM"/>
    <property type="match status" value="1"/>
</dbReference>
<sequence>MAKYFGTDGIRAVAGQFPLVDDFIQKLGYAALRELKEYAQAEHLKPQVIIAQDSRASGPAILAALEKGIRAAGVNVISVGIAPTPAVAYLVKHTGSLCGVVISASHNPAEFNGIKFFTNHGTKLPEELENSIEAEIESLSSVPAPTGTFTEDESLVKFYEQFLMSTVDASLFKGTKVVLDCANGASYKVAVNVFAGLGMNLTVTAAKPNGTNINHNVGALHTQFMQELTVKENAFIGFSFDGDADRVMVSDEKGRQLDGDNIIASSALCMKEEGSLQGNKAVLTIMANLGCINYLKEHGVDVELTTVGDKYVSEALEKGNLSIGGETSGHIIFRHFANTGDGILSALQFLQYVKRSGKPVSYFADQWKRYPSKLKAISVSQKPALESLDGFLPGVSEIEKIMHGKGRVIVRYSGTEPKLRILVEGEDEVLVDRVMQEVEDLYKQKTEVL</sequence>
<evidence type="ECO:0000256" key="9">
    <source>
        <dbReference type="RuleBase" id="RU004326"/>
    </source>
</evidence>
<dbReference type="InterPro" id="IPR036900">
    <property type="entry name" value="A-D-PHexomutase_C_sf"/>
</dbReference>
<dbReference type="GO" id="GO:0009252">
    <property type="term" value="P:peptidoglycan biosynthetic process"/>
    <property type="evidence" value="ECO:0007669"/>
    <property type="project" value="TreeGrafter"/>
</dbReference>
<dbReference type="PANTHER" id="PTHR42946:SF1">
    <property type="entry name" value="PHOSPHOGLUCOMUTASE (ALPHA-D-GLUCOSE-1,6-BISPHOSPHATE-DEPENDENT)"/>
    <property type="match status" value="1"/>
</dbReference>
<name>A0A928DQK6_9BACT</name>
<evidence type="ECO:0000256" key="4">
    <source>
        <dbReference type="ARBA" id="ARBA00022723"/>
    </source>
</evidence>
<dbReference type="CDD" id="cd05802">
    <property type="entry name" value="GlmM"/>
    <property type="match status" value="1"/>
</dbReference>
<dbReference type="InterPro" id="IPR016055">
    <property type="entry name" value="A-D-PHexomutase_a/b/a-I/II/III"/>
</dbReference>
<dbReference type="InterPro" id="IPR005844">
    <property type="entry name" value="A-D-PHexomutase_a/b/a-I"/>
</dbReference>
<feature type="domain" description="Alpha-D-phosphohexomutase alpha/beta/alpha" evidence="13">
    <location>
        <begin position="159"/>
        <end position="254"/>
    </location>
</feature>
<comment type="catalytic activity">
    <reaction evidence="10">
        <text>alpha-D-glucosamine 1-phosphate = D-glucosamine 6-phosphate</text>
        <dbReference type="Rhea" id="RHEA:23424"/>
        <dbReference type="ChEBI" id="CHEBI:58516"/>
        <dbReference type="ChEBI" id="CHEBI:58725"/>
        <dbReference type="EC" id="5.4.2.10"/>
    </reaction>
</comment>
<evidence type="ECO:0000256" key="5">
    <source>
        <dbReference type="ARBA" id="ARBA00022842"/>
    </source>
</evidence>
<evidence type="ECO:0000256" key="6">
    <source>
        <dbReference type="ARBA" id="ARBA00023235"/>
    </source>
</evidence>
<dbReference type="GO" id="GO:0000287">
    <property type="term" value="F:magnesium ion binding"/>
    <property type="evidence" value="ECO:0007669"/>
    <property type="project" value="InterPro"/>
</dbReference>
<dbReference type="Gene3D" id="3.40.120.10">
    <property type="entry name" value="Alpha-D-Glucose-1,6-Bisphosphate, subunit A, domain 3"/>
    <property type="match status" value="3"/>
</dbReference>
<dbReference type="Proteomes" id="UP000725649">
    <property type="component" value="Unassembled WGS sequence"/>
</dbReference>
<evidence type="ECO:0000313" key="15">
    <source>
        <dbReference type="EMBL" id="MBE6421160.1"/>
    </source>
</evidence>
<feature type="domain" description="Alpha-D-phosphohexomutase alpha/beta/alpha" evidence="14">
    <location>
        <begin position="258"/>
        <end position="370"/>
    </location>
</feature>
<dbReference type="PRINTS" id="PR00509">
    <property type="entry name" value="PGMPMM"/>
</dbReference>
<gene>
    <name evidence="15" type="primary">glmM</name>
    <name evidence="15" type="ORF">E7027_03375</name>
</gene>
<dbReference type="InterPro" id="IPR006352">
    <property type="entry name" value="GlmM_bact"/>
</dbReference>
<dbReference type="GO" id="GO:0008966">
    <property type="term" value="F:phosphoglucosamine mutase activity"/>
    <property type="evidence" value="ECO:0007669"/>
    <property type="project" value="UniProtKB-EC"/>
</dbReference>
<feature type="domain" description="Alpha-D-phosphohexomutase alpha/beta/alpha" evidence="12">
    <location>
        <begin position="3"/>
        <end position="139"/>
    </location>
</feature>
<dbReference type="InterPro" id="IPR050060">
    <property type="entry name" value="Phosphoglucosamine_mutase"/>
</dbReference>
<evidence type="ECO:0000259" key="11">
    <source>
        <dbReference type="Pfam" id="PF00408"/>
    </source>
</evidence>
<dbReference type="InterPro" id="IPR005843">
    <property type="entry name" value="A-D-PHexomutase_C"/>
</dbReference>
<dbReference type="GO" id="GO:0005829">
    <property type="term" value="C:cytosol"/>
    <property type="evidence" value="ECO:0007669"/>
    <property type="project" value="TreeGrafter"/>
</dbReference>